<feature type="domain" description="HTH tetR-type" evidence="5">
    <location>
        <begin position="7"/>
        <end position="67"/>
    </location>
</feature>
<dbReference type="Proteomes" id="UP001519654">
    <property type="component" value="Unassembled WGS sequence"/>
</dbReference>
<evidence type="ECO:0000256" key="4">
    <source>
        <dbReference type="PROSITE-ProRule" id="PRU00335"/>
    </source>
</evidence>
<proteinExistence type="predicted"/>
<evidence type="ECO:0000313" key="6">
    <source>
        <dbReference type="EMBL" id="MBU2667069.1"/>
    </source>
</evidence>
<dbReference type="InterPro" id="IPR023772">
    <property type="entry name" value="DNA-bd_HTH_TetR-type_CS"/>
</dbReference>
<dbReference type="Pfam" id="PF00440">
    <property type="entry name" value="TetR_N"/>
    <property type="match status" value="1"/>
</dbReference>
<keyword evidence="1" id="KW-0805">Transcription regulation</keyword>
<evidence type="ECO:0000256" key="3">
    <source>
        <dbReference type="ARBA" id="ARBA00023163"/>
    </source>
</evidence>
<keyword evidence="3" id="KW-0804">Transcription</keyword>
<dbReference type="InterPro" id="IPR050109">
    <property type="entry name" value="HTH-type_TetR-like_transc_reg"/>
</dbReference>
<dbReference type="PROSITE" id="PS01081">
    <property type="entry name" value="HTH_TETR_1"/>
    <property type="match status" value="1"/>
</dbReference>
<dbReference type="PANTHER" id="PTHR30055">
    <property type="entry name" value="HTH-TYPE TRANSCRIPTIONAL REGULATOR RUTR"/>
    <property type="match status" value="1"/>
</dbReference>
<evidence type="ECO:0000256" key="1">
    <source>
        <dbReference type="ARBA" id="ARBA00023015"/>
    </source>
</evidence>
<gene>
    <name evidence="6" type="ORF">KOI35_26530</name>
</gene>
<organism evidence="6 7">
    <name type="scientific">Paractinoplanes bogorensis</name>
    <dbReference type="NCBI Taxonomy" id="1610840"/>
    <lineage>
        <taxon>Bacteria</taxon>
        <taxon>Bacillati</taxon>
        <taxon>Actinomycetota</taxon>
        <taxon>Actinomycetes</taxon>
        <taxon>Micromonosporales</taxon>
        <taxon>Micromonosporaceae</taxon>
        <taxon>Paractinoplanes</taxon>
    </lineage>
</organism>
<protein>
    <submittedName>
        <fullName evidence="6">TetR/AcrR family transcriptional regulator</fullName>
    </submittedName>
</protein>
<evidence type="ECO:0000256" key="2">
    <source>
        <dbReference type="ARBA" id="ARBA00023125"/>
    </source>
</evidence>
<dbReference type="PRINTS" id="PR00455">
    <property type="entry name" value="HTHTETR"/>
</dbReference>
<dbReference type="InterPro" id="IPR001647">
    <property type="entry name" value="HTH_TetR"/>
</dbReference>
<dbReference type="SUPFAM" id="SSF46689">
    <property type="entry name" value="Homeodomain-like"/>
    <property type="match status" value="1"/>
</dbReference>
<dbReference type="Gene3D" id="1.10.357.10">
    <property type="entry name" value="Tetracycline Repressor, domain 2"/>
    <property type="match status" value="1"/>
</dbReference>
<dbReference type="EMBL" id="JAHKKG010000008">
    <property type="protein sequence ID" value="MBU2667069.1"/>
    <property type="molecule type" value="Genomic_DNA"/>
</dbReference>
<name>A0ABS5YWI3_9ACTN</name>
<feature type="DNA-binding region" description="H-T-H motif" evidence="4">
    <location>
        <begin position="30"/>
        <end position="49"/>
    </location>
</feature>
<reference evidence="6 7" key="1">
    <citation type="submission" date="2021-06" db="EMBL/GenBank/DDBJ databases">
        <title>Actinoplanes lichenicola sp. nov., and Actinoplanes ovalisporus sp. nov., isolated from lichen in Thailand.</title>
        <authorList>
            <person name="Saeng-In P."/>
            <person name="Kanchanasin P."/>
            <person name="Yuki M."/>
            <person name="Kudo T."/>
            <person name="Ohkuma M."/>
            <person name="Phongsopitanun W."/>
            <person name="Tanasupawat S."/>
        </authorList>
    </citation>
    <scope>NUCLEOTIDE SEQUENCE [LARGE SCALE GENOMIC DNA]</scope>
    <source>
        <strain evidence="6 7">NBRC 110975</strain>
    </source>
</reference>
<dbReference type="PANTHER" id="PTHR30055:SF234">
    <property type="entry name" value="HTH-TYPE TRANSCRIPTIONAL REGULATOR BETI"/>
    <property type="match status" value="1"/>
</dbReference>
<dbReference type="PROSITE" id="PS50977">
    <property type="entry name" value="HTH_TETR_2"/>
    <property type="match status" value="1"/>
</dbReference>
<keyword evidence="7" id="KW-1185">Reference proteome</keyword>
<sequence>MADQRRTDTRERVLSVALELFARQGYQATSLREISERLGVTKAAVYFHFRTKPEILTALLRDYADSIAALAADAEAGHDQEDVLRRYAALQQKWGLGLVLLLQQNYREIRDLPIRDEVRSVTDSLVRALAPAGDHLRARLALTTFQVAATNEEADDDAALALALEVLRGVRPG</sequence>
<dbReference type="InterPro" id="IPR009057">
    <property type="entry name" value="Homeodomain-like_sf"/>
</dbReference>
<evidence type="ECO:0000259" key="5">
    <source>
        <dbReference type="PROSITE" id="PS50977"/>
    </source>
</evidence>
<evidence type="ECO:0000313" key="7">
    <source>
        <dbReference type="Proteomes" id="UP001519654"/>
    </source>
</evidence>
<accession>A0ABS5YWI3</accession>
<comment type="caution">
    <text evidence="6">The sequence shown here is derived from an EMBL/GenBank/DDBJ whole genome shotgun (WGS) entry which is preliminary data.</text>
</comment>
<keyword evidence="2 4" id="KW-0238">DNA-binding</keyword>